<dbReference type="GO" id="GO:1902201">
    <property type="term" value="P:negative regulation of bacterial-type flagellum-dependent cell motility"/>
    <property type="evidence" value="ECO:0007669"/>
    <property type="project" value="TreeGrafter"/>
</dbReference>
<protein>
    <submittedName>
        <fullName evidence="3">Diguanylate cyclase</fullName>
    </submittedName>
</protein>
<dbReference type="CDD" id="cd01949">
    <property type="entry name" value="GGDEF"/>
    <property type="match status" value="1"/>
</dbReference>
<dbReference type="InterPro" id="IPR000160">
    <property type="entry name" value="GGDEF_dom"/>
</dbReference>
<accession>A0A066TP55</accession>
<gene>
    <name evidence="3" type="ORF">DV20_38210</name>
</gene>
<feature type="transmembrane region" description="Helical" evidence="1">
    <location>
        <begin position="108"/>
        <end position="134"/>
    </location>
</feature>
<keyword evidence="1" id="KW-0472">Membrane</keyword>
<dbReference type="OrthoDB" id="23692at2"/>
<keyword evidence="1" id="KW-1133">Transmembrane helix</keyword>
<dbReference type="Pfam" id="PF00990">
    <property type="entry name" value="GGDEF"/>
    <property type="match status" value="1"/>
</dbReference>
<feature type="transmembrane region" description="Helical" evidence="1">
    <location>
        <begin position="43"/>
        <end position="62"/>
    </location>
</feature>
<evidence type="ECO:0000259" key="2">
    <source>
        <dbReference type="PROSITE" id="PS50887"/>
    </source>
</evidence>
<organism evidence="3 4">
    <name type="scientific">Amycolatopsis rifamycinica</name>
    <dbReference type="NCBI Taxonomy" id="287986"/>
    <lineage>
        <taxon>Bacteria</taxon>
        <taxon>Bacillati</taxon>
        <taxon>Actinomycetota</taxon>
        <taxon>Actinomycetes</taxon>
        <taxon>Pseudonocardiales</taxon>
        <taxon>Pseudonocardiaceae</taxon>
        <taxon>Amycolatopsis</taxon>
    </lineage>
</organism>
<name>A0A066TP55_9PSEU</name>
<feature type="transmembrane region" description="Helical" evidence="1">
    <location>
        <begin position="68"/>
        <end position="88"/>
    </location>
</feature>
<evidence type="ECO:0000313" key="3">
    <source>
        <dbReference type="EMBL" id="KDN16941.1"/>
    </source>
</evidence>
<dbReference type="SUPFAM" id="SSF55073">
    <property type="entry name" value="Nucleotide cyclase"/>
    <property type="match status" value="1"/>
</dbReference>
<proteinExistence type="predicted"/>
<dbReference type="InterPro" id="IPR043128">
    <property type="entry name" value="Rev_trsase/Diguanyl_cyclase"/>
</dbReference>
<dbReference type="SMART" id="SM00267">
    <property type="entry name" value="GGDEF"/>
    <property type="match status" value="1"/>
</dbReference>
<dbReference type="PROSITE" id="PS50887">
    <property type="entry name" value="GGDEF"/>
    <property type="match status" value="1"/>
</dbReference>
<feature type="transmembrane region" description="Helical" evidence="1">
    <location>
        <begin position="179"/>
        <end position="197"/>
    </location>
</feature>
<reference evidence="3 4" key="1">
    <citation type="submission" date="2014-05" db="EMBL/GenBank/DDBJ databases">
        <title>Draft genome sequence of Amycolatopsis rifamycinica DSM 46095.</title>
        <authorList>
            <person name="Lal R."/>
            <person name="Saxena A."/>
            <person name="Kumari R."/>
            <person name="Mukherjee U."/>
            <person name="Singh P."/>
            <person name="Sangwan N."/>
            <person name="Mahato N.K."/>
        </authorList>
    </citation>
    <scope>NUCLEOTIDE SEQUENCE [LARGE SCALE GENOMIC DNA]</scope>
    <source>
        <strain evidence="3 4">DSM 46095</strain>
    </source>
</reference>
<dbReference type="GO" id="GO:0043709">
    <property type="term" value="P:cell adhesion involved in single-species biofilm formation"/>
    <property type="evidence" value="ECO:0007669"/>
    <property type="project" value="TreeGrafter"/>
</dbReference>
<comment type="caution">
    <text evidence="3">The sequence shown here is derived from an EMBL/GenBank/DDBJ whole genome shotgun (WGS) entry which is preliminary data.</text>
</comment>
<feature type="domain" description="GGDEF" evidence="2">
    <location>
        <begin position="290"/>
        <end position="426"/>
    </location>
</feature>
<dbReference type="EMBL" id="JMQI01000077">
    <property type="protein sequence ID" value="KDN16941.1"/>
    <property type="molecule type" value="Genomic_DNA"/>
</dbReference>
<dbReference type="GO" id="GO:0005886">
    <property type="term" value="C:plasma membrane"/>
    <property type="evidence" value="ECO:0007669"/>
    <property type="project" value="TreeGrafter"/>
</dbReference>
<feature type="transmembrane region" description="Helical" evidence="1">
    <location>
        <begin position="226"/>
        <end position="247"/>
    </location>
</feature>
<dbReference type="RefSeq" id="WP_043788182.1">
    <property type="nucleotide sequence ID" value="NZ_JMQI01000077.1"/>
</dbReference>
<evidence type="ECO:0000313" key="4">
    <source>
        <dbReference type="Proteomes" id="UP000027345"/>
    </source>
</evidence>
<dbReference type="InterPro" id="IPR050469">
    <property type="entry name" value="Diguanylate_Cyclase"/>
</dbReference>
<dbReference type="Gene3D" id="3.30.70.270">
    <property type="match status" value="1"/>
</dbReference>
<dbReference type="Proteomes" id="UP000027345">
    <property type="component" value="Unassembled WGS sequence"/>
</dbReference>
<keyword evidence="4" id="KW-1185">Reference proteome</keyword>
<dbReference type="InterPro" id="IPR029787">
    <property type="entry name" value="Nucleotide_cyclase"/>
</dbReference>
<sequence>MVGDSTVAAGGGRRPGRFLPALVLRCWALRQWALWRLPRRGQVWYLVGVDVLAVAAVVLAALRFPPLAAMLVPFALLAAGMLVSAELARPVERHREETLLGPGVDTPWIFAGVLVLRPALAVALVVLSAAHQWFRVRRKPVHRQVFGAAATALAGLAAGAFLTATAARPLGAVLDSRTVLLLTAAGLVFLAVNAALVTGADGPRRPREAAPGHAFDAAMTAFGLPLAWAAVAAPLLVPVLAGATVVLHRGGLGAGRRDHVTLDPGTGVLTAASWRGAAEARLDRLGAHGPGPAVLLLDLDHFRLLNDRYGGRVGDAVLRAVAGALRDEVRSADLVGRTGGEEFAVLLPGTGPFDAMAIAERIRLRIASTLVALKPSGDGPQFVGVTVSIGVAGCSAGLLDDALLAAEQALLRAKAAGRNRTVCAQPES</sequence>
<keyword evidence="1" id="KW-0812">Transmembrane</keyword>
<dbReference type="GO" id="GO:0052621">
    <property type="term" value="F:diguanylate cyclase activity"/>
    <property type="evidence" value="ECO:0007669"/>
    <property type="project" value="TreeGrafter"/>
</dbReference>
<feature type="transmembrane region" description="Helical" evidence="1">
    <location>
        <begin position="146"/>
        <end position="167"/>
    </location>
</feature>
<dbReference type="eggNOG" id="COG3706">
    <property type="taxonomic scope" value="Bacteria"/>
</dbReference>
<dbReference type="AlphaFoldDB" id="A0A066TP55"/>
<dbReference type="PANTHER" id="PTHR45138:SF9">
    <property type="entry name" value="DIGUANYLATE CYCLASE DGCM-RELATED"/>
    <property type="match status" value="1"/>
</dbReference>
<dbReference type="PANTHER" id="PTHR45138">
    <property type="entry name" value="REGULATORY COMPONENTS OF SENSORY TRANSDUCTION SYSTEM"/>
    <property type="match status" value="1"/>
</dbReference>
<evidence type="ECO:0000256" key="1">
    <source>
        <dbReference type="SAM" id="Phobius"/>
    </source>
</evidence>
<dbReference type="NCBIfam" id="TIGR00254">
    <property type="entry name" value="GGDEF"/>
    <property type="match status" value="1"/>
</dbReference>
<dbReference type="STRING" id="287986.DV20_38210"/>